<dbReference type="EMBL" id="GG749482">
    <property type="protein sequence ID" value="EGE85031.2"/>
    <property type="molecule type" value="Genomic_DNA"/>
</dbReference>
<feature type="non-terminal residue" evidence="2">
    <location>
        <position position="1"/>
    </location>
</feature>
<protein>
    <submittedName>
        <fullName evidence="2">Uncharacterized protein</fullName>
    </submittedName>
</protein>
<accession>F2TP68</accession>
<reference evidence="2" key="1">
    <citation type="submission" date="2010-03" db="EMBL/GenBank/DDBJ databases">
        <title>Annotation of Blastomyces dermatitidis strain ATCC 18188.</title>
        <authorList>
            <consortium name="The Broad Institute Genome Sequencing Platform"/>
            <consortium name="Broad Institute Genome Sequencing Center for Infectious Disease."/>
            <person name="Cuomo C."/>
            <person name="Klein B."/>
            <person name="Sullivan T."/>
            <person name="Heitman J."/>
            <person name="Young S."/>
            <person name="Zeng Q."/>
            <person name="Gargeya S."/>
            <person name="Alvarado L."/>
            <person name="Berlin A.M."/>
            <person name="Chapman S.B."/>
            <person name="Chen Z."/>
            <person name="Freedman E."/>
            <person name="Gellesch M."/>
            <person name="Goldberg J."/>
            <person name="Griggs A."/>
            <person name="Gujja S."/>
            <person name="Heilman E."/>
            <person name="Heiman D."/>
            <person name="Howarth C."/>
            <person name="Mehta T."/>
            <person name="Neiman D."/>
            <person name="Pearson M."/>
            <person name="Roberts A."/>
            <person name="Saif S."/>
            <person name="Shea T."/>
            <person name="Shenoy N."/>
            <person name="Sisk P."/>
            <person name="Stolte C."/>
            <person name="Sykes S."/>
            <person name="White J."/>
            <person name="Yandava C."/>
            <person name="Haas B."/>
            <person name="Nusbaum C."/>
            <person name="Birren B."/>
        </authorList>
    </citation>
    <scope>NUCLEOTIDE SEQUENCE [LARGE SCALE GENOMIC DNA]</scope>
    <source>
        <strain evidence="2">ATCC 18188</strain>
    </source>
</reference>
<name>F2TP68_AJEDA</name>
<dbReference type="AlphaFoldDB" id="F2TP68"/>
<proteinExistence type="predicted"/>
<feature type="compositionally biased region" description="Low complexity" evidence="1">
    <location>
        <begin position="40"/>
        <end position="51"/>
    </location>
</feature>
<sequence>KAASEMFKLNEIITEKQSDKFNKYKDTIEDISEMSHNAESSSDQNNNSLSSKKTHMRLEIARLQHDIEEMKISRSDFADDEIRADLTEYLQQKEKISVIIKVLEEFRS</sequence>
<dbReference type="OrthoDB" id="4190273at2759"/>
<dbReference type="Proteomes" id="UP000007802">
    <property type="component" value="Unassembled WGS sequence"/>
</dbReference>
<feature type="region of interest" description="Disordered" evidence="1">
    <location>
        <begin position="33"/>
        <end position="53"/>
    </location>
</feature>
<gene>
    <name evidence="2" type="ORF">BDDG_07976</name>
</gene>
<organism evidence="2">
    <name type="scientific">Ajellomyces dermatitidis (strain ATCC 18188 / CBS 674.68)</name>
    <name type="common">Blastomyces dermatitidis</name>
    <dbReference type="NCBI Taxonomy" id="653446"/>
    <lineage>
        <taxon>Eukaryota</taxon>
        <taxon>Fungi</taxon>
        <taxon>Dikarya</taxon>
        <taxon>Ascomycota</taxon>
        <taxon>Pezizomycotina</taxon>
        <taxon>Eurotiomycetes</taxon>
        <taxon>Eurotiomycetidae</taxon>
        <taxon>Onygenales</taxon>
        <taxon>Ajellomycetaceae</taxon>
        <taxon>Blastomyces</taxon>
    </lineage>
</organism>
<evidence type="ECO:0000313" key="2">
    <source>
        <dbReference type="EMBL" id="EGE85031.2"/>
    </source>
</evidence>
<dbReference type="HOGENOM" id="CLU_189567_0_0_1"/>
<evidence type="ECO:0000256" key="1">
    <source>
        <dbReference type="SAM" id="MobiDB-lite"/>
    </source>
</evidence>